<evidence type="ECO:0000313" key="13">
    <source>
        <dbReference type="Proteomes" id="UP001152485"/>
    </source>
</evidence>
<dbReference type="SUPFAM" id="SSF55874">
    <property type="entry name" value="ATPase domain of HSP90 chaperone/DNA topoisomerase II/histidine kinase"/>
    <property type="match status" value="1"/>
</dbReference>
<reference evidence="12 13" key="1">
    <citation type="submission" date="2022-07" db="EMBL/GenBank/DDBJ databases">
        <authorList>
            <person name="Criscuolo A."/>
        </authorList>
    </citation>
    <scope>NUCLEOTIDE SEQUENCE [LARGE SCALE GENOMIC DNA]</scope>
    <source>
        <strain evidence="13">CIP 111951</strain>
    </source>
</reference>
<dbReference type="PRINTS" id="PR00344">
    <property type="entry name" value="BCTRLSENSOR"/>
</dbReference>
<keyword evidence="7" id="KW-0547">Nucleotide-binding</keyword>
<dbReference type="InterPro" id="IPR003594">
    <property type="entry name" value="HATPase_dom"/>
</dbReference>
<dbReference type="Pfam" id="PF02518">
    <property type="entry name" value="HATPase_c"/>
    <property type="match status" value="1"/>
</dbReference>
<protein>
    <recommendedName>
        <fullName evidence="3">histidine kinase</fullName>
        <ecNumber evidence="3">2.7.13.3</ecNumber>
    </recommendedName>
</protein>
<dbReference type="InterPro" id="IPR036097">
    <property type="entry name" value="HisK_dim/P_sf"/>
</dbReference>
<keyword evidence="9" id="KW-0067">ATP-binding</keyword>
<dbReference type="Proteomes" id="UP001152485">
    <property type="component" value="Unassembled WGS sequence"/>
</dbReference>
<dbReference type="PANTHER" id="PTHR44936:SF10">
    <property type="entry name" value="SENSOR PROTEIN RSTB"/>
    <property type="match status" value="1"/>
</dbReference>
<gene>
    <name evidence="12" type="primary">sasA_17</name>
    <name evidence="12" type="ORF">PSECIP111951_04029</name>
</gene>
<dbReference type="EC" id="2.7.13.3" evidence="3"/>
<sequence>MIRLLVSLYFVVFVSIIAINQGSEFIWQHWVYQAPDDLRHAKQVAKSLQASVSEPAHLASSIQRYSIDEIAWLVEQREQLLQGDVITTYTERNDALLSFLLKDNATLVQLGPFQPAEQVLLPKYLLKLCSFLLLAVLLMFWLRPLWRDLMQLKYVTEQLSKGQLDISIARSRFSAIATLTSQFHTMATKVANLMSNQKHLVNAVSHELRTPLARLKFALAMLEKQAPEPVYQMSQDVLEMEVLIDEMLSYARLEMAQSTLQFEPFDIVALLNEQMKKLQRITKKQIELDCPFSQLSLVAERHYIARALQNLMVNAHKYGQENIYIGVKATQSHIMLLVGDDGKGIDEKEHAKVFEPFSRLEKSRNKSSGGFGLGLAIVAKIVAWHGGQCEIQTSQWGGALFVIYLPRSH</sequence>
<dbReference type="InterPro" id="IPR003661">
    <property type="entry name" value="HisK_dim/P_dom"/>
</dbReference>
<evidence type="ECO:0000259" key="11">
    <source>
        <dbReference type="PROSITE" id="PS50109"/>
    </source>
</evidence>
<evidence type="ECO:0000256" key="10">
    <source>
        <dbReference type="SAM" id="Phobius"/>
    </source>
</evidence>
<dbReference type="InterPro" id="IPR036890">
    <property type="entry name" value="HATPase_C_sf"/>
</dbReference>
<dbReference type="PANTHER" id="PTHR44936">
    <property type="entry name" value="SENSOR PROTEIN CREC"/>
    <property type="match status" value="1"/>
</dbReference>
<keyword evidence="4" id="KW-1003">Cell membrane</keyword>
<evidence type="ECO:0000256" key="1">
    <source>
        <dbReference type="ARBA" id="ARBA00000085"/>
    </source>
</evidence>
<comment type="catalytic activity">
    <reaction evidence="1">
        <text>ATP + protein L-histidine = ADP + protein N-phospho-L-histidine.</text>
        <dbReference type="EC" id="2.7.13.3"/>
    </reaction>
</comment>
<evidence type="ECO:0000256" key="4">
    <source>
        <dbReference type="ARBA" id="ARBA00022475"/>
    </source>
</evidence>
<dbReference type="InterPro" id="IPR004358">
    <property type="entry name" value="Sig_transdc_His_kin-like_C"/>
</dbReference>
<evidence type="ECO:0000256" key="9">
    <source>
        <dbReference type="ARBA" id="ARBA00022840"/>
    </source>
</evidence>
<dbReference type="PROSITE" id="PS50109">
    <property type="entry name" value="HIS_KIN"/>
    <property type="match status" value="1"/>
</dbReference>
<dbReference type="SMART" id="SM00388">
    <property type="entry name" value="HisKA"/>
    <property type="match status" value="1"/>
</dbReference>
<accession>A0ABN8URR9</accession>
<evidence type="ECO:0000313" key="12">
    <source>
        <dbReference type="EMBL" id="CAH9068125.1"/>
    </source>
</evidence>
<keyword evidence="10" id="KW-1133">Transmembrane helix</keyword>
<name>A0ABN8URR9_9GAMM</name>
<evidence type="ECO:0000256" key="6">
    <source>
        <dbReference type="ARBA" id="ARBA00022679"/>
    </source>
</evidence>
<evidence type="ECO:0000256" key="2">
    <source>
        <dbReference type="ARBA" id="ARBA00004651"/>
    </source>
</evidence>
<keyword evidence="10" id="KW-0812">Transmembrane</keyword>
<dbReference type="Gene3D" id="1.10.287.130">
    <property type="match status" value="1"/>
</dbReference>
<dbReference type="GO" id="GO:0016740">
    <property type="term" value="F:transferase activity"/>
    <property type="evidence" value="ECO:0007669"/>
    <property type="project" value="UniProtKB-KW"/>
</dbReference>
<dbReference type="InterPro" id="IPR005467">
    <property type="entry name" value="His_kinase_dom"/>
</dbReference>
<dbReference type="SMART" id="SM00387">
    <property type="entry name" value="HATPase_c"/>
    <property type="match status" value="1"/>
</dbReference>
<keyword evidence="5" id="KW-0597">Phosphoprotein</keyword>
<dbReference type="InterPro" id="IPR050980">
    <property type="entry name" value="2C_sensor_his_kinase"/>
</dbReference>
<evidence type="ECO:0000256" key="3">
    <source>
        <dbReference type="ARBA" id="ARBA00012438"/>
    </source>
</evidence>
<comment type="subcellular location">
    <subcellularLocation>
        <location evidence="2">Cell membrane</location>
        <topology evidence="2">Multi-pass membrane protein</topology>
    </subcellularLocation>
</comment>
<evidence type="ECO:0000256" key="7">
    <source>
        <dbReference type="ARBA" id="ARBA00022741"/>
    </source>
</evidence>
<keyword evidence="6 12" id="KW-0808">Transferase</keyword>
<keyword evidence="10" id="KW-0472">Membrane</keyword>
<dbReference type="Gene3D" id="3.30.565.10">
    <property type="entry name" value="Histidine kinase-like ATPase, C-terminal domain"/>
    <property type="match status" value="1"/>
</dbReference>
<dbReference type="SUPFAM" id="SSF47384">
    <property type="entry name" value="Homodimeric domain of signal transducing histidine kinase"/>
    <property type="match status" value="1"/>
</dbReference>
<evidence type="ECO:0000256" key="5">
    <source>
        <dbReference type="ARBA" id="ARBA00022553"/>
    </source>
</evidence>
<evidence type="ECO:0000256" key="8">
    <source>
        <dbReference type="ARBA" id="ARBA00022777"/>
    </source>
</evidence>
<organism evidence="12 13">
    <name type="scientific">Pseudoalteromonas holothuriae</name>
    <dbReference type="NCBI Taxonomy" id="2963714"/>
    <lineage>
        <taxon>Bacteria</taxon>
        <taxon>Pseudomonadati</taxon>
        <taxon>Pseudomonadota</taxon>
        <taxon>Gammaproteobacteria</taxon>
        <taxon>Alteromonadales</taxon>
        <taxon>Pseudoalteromonadaceae</taxon>
        <taxon>Pseudoalteromonas</taxon>
    </lineage>
</organism>
<comment type="caution">
    <text evidence="12">The sequence shown here is derived from an EMBL/GenBank/DDBJ whole genome shotgun (WGS) entry which is preliminary data.</text>
</comment>
<dbReference type="EMBL" id="CAMAPD010000032">
    <property type="protein sequence ID" value="CAH9068125.1"/>
    <property type="molecule type" value="Genomic_DNA"/>
</dbReference>
<feature type="domain" description="Histidine kinase" evidence="11">
    <location>
        <begin position="203"/>
        <end position="409"/>
    </location>
</feature>
<dbReference type="Pfam" id="PF00512">
    <property type="entry name" value="HisKA"/>
    <property type="match status" value="1"/>
</dbReference>
<feature type="transmembrane region" description="Helical" evidence="10">
    <location>
        <begin position="124"/>
        <end position="142"/>
    </location>
</feature>
<dbReference type="CDD" id="cd00082">
    <property type="entry name" value="HisKA"/>
    <property type="match status" value="1"/>
</dbReference>
<dbReference type="RefSeq" id="WP_261595346.1">
    <property type="nucleotide sequence ID" value="NZ_CAMAPD010000032.1"/>
</dbReference>
<proteinExistence type="predicted"/>
<keyword evidence="8" id="KW-0418">Kinase</keyword>